<dbReference type="GeneID" id="103610957"/>
<gene>
    <name evidence="5" type="primary">LOC103610957</name>
</gene>
<comment type="similarity">
    <text evidence="1">Belongs to the pancreatic ribonuclease family.</text>
</comment>
<protein>
    <submittedName>
        <fullName evidence="5">Probable inactive ribonuclease-like protein 12</fullName>
    </submittedName>
</protein>
<evidence type="ECO:0000256" key="2">
    <source>
        <dbReference type="SAM" id="SignalP"/>
    </source>
</evidence>
<dbReference type="InterPro" id="IPR036816">
    <property type="entry name" value="RNaseA-like_dom_sf"/>
</dbReference>
<feature type="chain" id="PRO_5045860845" evidence="2">
    <location>
        <begin position="20"/>
        <end position="145"/>
    </location>
</feature>
<feature type="signal peptide" evidence="2">
    <location>
        <begin position="1"/>
        <end position="19"/>
    </location>
</feature>
<keyword evidence="2" id="KW-0732">Signal</keyword>
<dbReference type="PRINTS" id="PR00794">
    <property type="entry name" value="RIBONUCLEASE"/>
</dbReference>
<dbReference type="RefSeq" id="XP_008593231.1">
    <property type="nucleotide sequence ID" value="XM_008595009.1"/>
</dbReference>
<reference evidence="5" key="1">
    <citation type="submission" date="2025-08" db="UniProtKB">
        <authorList>
            <consortium name="RefSeq"/>
        </authorList>
    </citation>
    <scope>IDENTIFICATION</scope>
</reference>
<evidence type="ECO:0000313" key="5">
    <source>
        <dbReference type="RefSeq" id="XP_008593231.1"/>
    </source>
</evidence>
<dbReference type="InterPro" id="IPR023412">
    <property type="entry name" value="RNaseA_domain"/>
</dbReference>
<dbReference type="PANTHER" id="PTHR11437:SF20">
    <property type="entry name" value="INACTIVE RIBONUCLEASE-LIKE PROTEIN 12-RELATED"/>
    <property type="match status" value="1"/>
</dbReference>
<feature type="domain" description="Ribonuclease A-domain" evidence="3">
    <location>
        <begin position="20"/>
        <end position="144"/>
    </location>
</feature>
<dbReference type="Proteomes" id="UP000694923">
    <property type="component" value="Unplaced"/>
</dbReference>
<name>A0ABM0SK40_GALVR</name>
<dbReference type="SUPFAM" id="SSF54076">
    <property type="entry name" value="RNase A-like"/>
    <property type="match status" value="1"/>
</dbReference>
<sequence length="145" mass="17084">MILMVTFFMVLLFWEHELSDEVTMLTLEHLHVDYPRNDASVRYCNFMITQRVIKDPDHTCKKEHVFIHERPRKINSICTSPKKVACQNHSTIFCFQSETKFKMTVCQLIEGTRYPACRYHISPMEGFVLVTCDDFGPVHFQGYVD</sequence>
<proteinExistence type="inferred from homology"/>
<organism evidence="4 5">
    <name type="scientific">Galeopterus variegatus</name>
    <name type="common">Malayan flying lemur</name>
    <name type="synonym">Cynocephalus variegatus</name>
    <dbReference type="NCBI Taxonomy" id="482537"/>
    <lineage>
        <taxon>Eukaryota</taxon>
        <taxon>Metazoa</taxon>
        <taxon>Chordata</taxon>
        <taxon>Craniata</taxon>
        <taxon>Vertebrata</taxon>
        <taxon>Euteleostomi</taxon>
        <taxon>Mammalia</taxon>
        <taxon>Eutheria</taxon>
        <taxon>Euarchontoglires</taxon>
        <taxon>Dermoptera</taxon>
        <taxon>Cynocephalidae</taxon>
        <taxon>Galeopterus</taxon>
    </lineage>
</organism>
<evidence type="ECO:0000256" key="1">
    <source>
        <dbReference type="ARBA" id="ARBA00005600"/>
    </source>
</evidence>
<dbReference type="SMART" id="SM00092">
    <property type="entry name" value="RNAse_Pc"/>
    <property type="match status" value="1"/>
</dbReference>
<dbReference type="Pfam" id="PF00074">
    <property type="entry name" value="RnaseA"/>
    <property type="match status" value="1"/>
</dbReference>
<dbReference type="PANTHER" id="PTHR11437">
    <property type="entry name" value="RIBONUCLEASE"/>
    <property type="match status" value="1"/>
</dbReference>
<evidence type="ECO:0000313" key="4">
    <source>
        <dbReference type="Proteomes" id="UP000694923"/>
    </source>
</evidence>
<accession>A0ABM0SK40</accession>
<dbReference type="CDD" id="cd00163">
    <property type="entry name" value="RNase_A"/>
    <property type="match status" value="1"/>
</dbReference>
<dbReference type="Gene3D" id="3.10.130.10">
    <property type="entry name" value="Ribonuclease A-like domain"/>
    <property type="match status" value="1"/>
</dbReference>
<evidence type="ECO:0000259" key="3">
    <source>
        <dbReference type="SMART" id="SM00092"/>
    </source>
</evidence>
<dbReference type="InterPro" id="IPR001427">
    <property type="entry name" value="RNaseA"/>
</dbReference>
<keyword evidence="4" id="KW-1185">Reference proteome</keyword>